<dbReference type="InterPro" id="IPR038765">
    <property type="entry name" value="Papain-like_cys_pep_sf"/>
</dbReference>
<dbReference type="InterPro" id="IPR003653">
    <property type="entry name" value="Peptidase_C48_C"/>
</dbReference>
<proteinExistence type="inferred from homology"/>
<dbReference type="OrthoDB" id="1078236at2759"/>
<accession>A0A6D2IVC7</accession>
<feature type="domain" description="Ubiquitin-like protease family profile" evidence="4">
    <location>
        <begin position="21"/>
        <end position="265"/>
    </location>
</feature>
<dbReference type="Proteomes" id="UP000467841">
    <property type="component" value="Unassembled WGS sequence"/>
</dbReference>
<dbReference type="GO" id="GO:0008234">
    <property type="term" value="F:cysteine-type peptidase activity"/>
    <property type="evidence" value="ECO:0007669"/>
    <property type="project" value="InterPro"/>
</dbReference>
<evidence type="ECO:0000256" key="2">
    <source>
        <dbReference type="ARBA" id="ARBA00022670"/>
    </source>
</evidence>
<reference evidence="5" key="1">
    <citation type="submission" date="2020-01" db="EMBL/GenBank/DDBJ databases">
        <authorList>
            <person name="Mishra B."/>
        </authorList>
    </citation>
    <scope>NUCLEOTIDE SEQUENCE [LARGE SCALE GENOMIC DNA]</scope>
</reference>
<evidence type="ECO:0000256" key="1">
    <source>
        <dbReference type="ARBA" id="ARBA00005234"/>
    </source>
</evidence>
<comment type="caution">
    <text evidence="5">The sequence shown here is derived from an EMBL/GenBank/DDBJ whole genome shotgun (WGS) entry which is preliminary data.</text>
</comment>
<dbReference type="AlphaFoldDB" id="A0A6D2IVC7"/>
<keyword evidence="6" id="KW-1185">Reference proteome</keyword>
<dbReference type="EMBL" id="CACVBM020001111">
    <property type="protein sequence ID" value="CAA7031768.1"/>
    <property type="molecule type" value="Genomic_DNA"/>
</dbReference>
<evidence type="ECO:0000256" key="3">
    <source>
        <dbReference type="ARBA" id="ARBA00022801"/>
    </source>
</evidence>
<keyword evidence="3" id="KW-0378">Hydrolase</keyword>
<keyword evidence="2" id="KW-0645">Protease</keyword>
<evidence type="ECO:0000313" key="5">
    <source>
        <dbReference type="EMBL" id="CAA7031768.1"/>
    </source>
</evidence>
<dbReference type="PROSITE" id="PS50600">
    <property type="entry name" value="ULP_PROTEASE"/>
    <property type="match status" value="1"/>
</dbReference>
<evidence type="ECO:0000313" key="6">
    <source>
        <dbReference type="Proteomes" id="UP000467841"/>
    </source>
</evidence>
<dbReference type="GO" id="GO:0006508">
    <property type="term" value="P:proteolysis"/>
    <property type="evidence" value="ECO:0007669"/>
    <property type="project" value="UniProtKB-KW"/>
</dbReference>
<evidence type="ECO:0000259" key="4">
    <source>
        <dbReference type="PROSITE" id="PS50600"/>
    </source>
</evidence>
<organism evidence="5 6">
    <name type="scientific">Microthlaspi erraticum</name>
    <dbReference type="NCBI Taxonomy" id="1685480"/>
    <lineage>
        <taxon>Eukaryota</taxon>
        <taxon>Viridiplantae</taxon>
        <taxon>Streptophyta</taxon>
        <taxon>Embryophyta</taxon>
        <taxon>Tracheophyta</taxon>
        <taxon>Spermatophyta</taxon>
        <taxon>Magnoliopsida</taxon>
        <taxon>eudicotyledons</taxon>
        <taxon>Gunneridae</taxon>
        <taxon>Pentapetalae</taxon>
        <taxon>rosids</taxon>
        <taxon>malvids</taxon>
        <taxon>Brassicales</taxon>
        <taxon>Brassicaceae</taxon>
        <taxon>Coluteocarpeae</taxon>
        <taxon>Microthlaspi</taxon>
    </lineage>
</organism>
<dbReference type="Gene3D" id="3.40.395.10">
    <property type="entry name" value="Adenoviral Proteinase, Chain A"/>
    <property type="match status" value="1"/>
</dbReference>
<comment type="similarity">
    <text evidence="1">Belongs to the peptidase C48 family.</text>
</comment>
<name>A0A6D2IVC7_9BRAS</name>
<dbReference type="Pfam" id="PF02902">
    <property type="entry name" value="Peptidase_C48"/>
    <property type="match status" value="1"/>
</dbReference>
<sequence length="265" mass="30442">MAKELTVSSNAGQDESDRLLVYVRDETFDELQQWSQFPEDLQVGPYMLTGELSKRVVGPAIWLQNKEIDSMMYLFREMTSLKRWNVEKVGFMSYNFSVQIKSEYAVFRSNRKQYQLNDILMASGKGELPSHGRTDLVWDTDVGCIYVPVSVSGNHWISLCINFVDRTVEVFDCAGMKKYREVEAFSVMVPCIVKEIQTISKKKQLTVAPYTIRLSLVDDDNIDEARYKVATDLLKAAKDEVLIERMSKYVAPEFTPSEVLDIYGF</sequence>
<dbReference type="SUPFAM" id="SSF54001">
    <property type="entry name" value="Cysteine proteinases"/>
    <property type="match status" value="1"/>
</dbReference>
<gene>
    <name evidence="5" type="ORF">MERR_LOCUS19003</name>
</gene>
<protein>
    <recommendedName>
        <fullName evidence="4">Ubiquitin-like protease family profile domain-containing protein</fullName>
    </recommendedName>
</protein>